<evidence type="ECO:0000313" key="2">
    <source>
        <dbReference type="Proteomes" id="UP000622547"/>
    </source>
</evidence>
<protein>
    <submittedName>
        <fullName evidence="1">Uncharacterized protein</fullName>
    </submittedName>
</protein>
<dbReference type="Proteomes" id="UP000622547">
    <property type="component" value="Unassembled WGS sequence"/>
</dbReference>
<proteinExistence type="predicted"/>
<sequence length="73" mass="8145">MPEFGRGEGLGDALNDADVASAWQLARPLPRCVRMPYQCHRGTAVRSELDEKPALICGKQVRPKHNDVPDTFR</sequence>
<keyword evidence="2" id="KW-1185">Reference proteome</keyword>
<evidence type="ECO:0000313" key="1">
    <source>
        <dbReference type="EMBL" id="GII43076.1"/>
    </source>
</evidence>
<organism evidence="1 2">
    <name type="scientific">Planotetraspora phitsanulokensis</name>
    <dbReference type="NCBI Taxonomy" id="575192"/>
    <lineage>
        <taxon>Bacteria</taxon>
        <taxon>Bacillati</taxon>
        <taxon>Actinomycetota</taxon>
        <taxon>Actinomycetes</taxon>
        <taxon>Streptosporangiales</taxon>
        <taxon>Streptosporangiaceae</taxon>
        <taxon>Planotetraspora</taxon>
    </lineage>
</organism>
<gene>
    <name evidence="1" type="ORF">Pph01_80790</name>
</gene>
<dbReference type="AlphaFoldDB" id="A0A8J3UEL5"/>
<comment type="caution">
    <text evidence="1">The sequence shown here is derived from an EMBL/GenBank/DDBJ whole genome shotgun (WGS) entry which is preliminary data.</text>
</comment>
<accession>A0A8J3UEL5</accession>
<reference evidence="1 2" key="1">
    <citation type="submission" date="2021-01" db="EMBL/GenBank/DDBJ databases">
        <title>Whole genome shotgun sequence of Planotetraspora phitsanulokensis NBRC 104273.</title>
        <authorList>
            <person name="Komaki H."/>
            <person name="Tamura T."/>
        </authorList>
    </citation>
    <scope>NUCLEOTIDE SEQUENCE [LARGE SCALE GENOMIC DNA]</scope>
    <source>
        <strain evidence="1 2">NBRC 104273</strain>
    </source>
</reference>
<name>A0A8J3UEL5_9ACTN</name>
<dbReference type="EMBL" id="BOOP01000050">
    <property type="protein sequence ID" value="GII43076.1"/>
    <property type="molecule type" value="Genomic_DNA"/>
</dbReference>